<feature type="transmembrane region" description="Helical" evidence="1">
    <location>
        <begin position="143"/>
        <end position="166"/>
    </location>
</feature>
<evidence type="ECO:0000256" key="1">
    <source>
        <dbReference type="SAM" id="Phobius"/>
    </source>
</evidence>
<dbReference type="InterPro" id="IPR043128">
    <property type="entry name" value="Rev_trsase/Diguanyl_cyclase"/>
</dbReference>
<evidence type="ECO:0000259" key="2">
    <source>
        <dbReference type="PROSITE" id="PS50113"/>
    </source>
</evidence>
<dbReference type="PROSITE" id="PS50113">
    <property type="entry name" value="PAC"/>
    <property type="match status" value="1"/>
</dbReference>
<feature type="domain" description="GGDEF" evidence="3">
    <location>
        <begin position="383"/>
        <end position="516"/>
    </location>
</feature>
<feature type="domain" description="PAC" evidence="2">
    <location>
        <begin position="298"/>
        <end position="351"/>
    </location>
</feature>
<dbReference type="PANTHER" id="PTHR45138">
    <property type="entry name" value="REGULATORY COMPONENTS OF SENSORY TRANSDUCTION SYSTEM"/>
    <property type="match status" value="1"/>
</dbReference>
<reference evidence="4 5" key="1">
    <citation type="submission" date="2021-03" db="EMBL/GenBank/DDBJ databases">
        <title>Genomic Encyclopedia of Type Strains, Phase IV (KMG-IV): sequencing the most valuable type-strain genomes for metagenomic binning, comparative biology and taxonomic classification.</title>
        <authorList>
            <person name="Goeker M."/>
        </authorList>
    </citation>
    <scope>NUCLEOTIDE SEQUENCE [LARGE SCALE GENOMIC DNA]</scope>
    <source>
        <strain evidence="4 5">DSM 21292</strain>
    </source>
</reference>
<feature type="transmembrane region" description="Helical" evidence="1">
    <location>
        <begin position="178"/>
        <end position="198"/>
    </location>
</feature>
<keyword evidence="1" id="KW-0812">Transmembrane</keyword>
<dbReference type="InterPro" id="IPR050469">
    <property type="entry name" value="Diguanylate_Cyclase"/>
</dbReference>
<evidence type="ECO:0000313" key="5">
    <source>
        <dbReference type="Proteomes" id="UP000810207"/>
    </source>
</evidence>
<sequence>MESHINTYITLVATSAVLNVFLCLYTYFRRSKIPSSKIFILYTAALSIYTFGYAIELASDTLEQMLFWTTVEYIGMPFSASLGLMLMIKYTGKTLSKKVTAALFVIPSITLGMVATNDFHHLFYKKVWLREDSPVPLMDIAVGQWYVVHGAFTFSCLLCACLILIGQWRHTKKMYRRQLLTLITSQIIPMVAAFLYLLGLTPGGMDPVPVLMCITSAMYIWAILSSRLLTIVPIAKDSIFESMREGVIVLDSFNRLVDYNRSLRDMLPELNTTMIGQPLDDIWLTLAGKTFPVEYGREGLQTDLYWQLNGETVCYQVRTSYVYNKDAQTVGSLIMLIDITEQRFLQEQLKQLAYFDGLTKIYNRTQFLHRGREILSEAQLNPQPVSFILFDIDYFKRINDTYGHDVGDQALIHVVSVCNRYLRPEMLFARYGGEEFVIALPNTSLQEAEKLAEQLRVALLNDPLDVKGVPITLTSSFGIAQYNGGSDSLESLLRDADTALYESKRNGRNAVRAYTVSTT</sequence>
<keyword evidence="1" id="KW-1133">Transmembrane helix</keyword>
<dbReference type="Gene3D" id="3.30.70.270">
    <property type="match status" value="1"/>
</dbReference>
<dbReference type="InterPro" id="IPR031621">
    <property type="entry name" value="HisKA_7TM"/>
</dbReference>
<proteinExistence type="predicted"/>
<keyword evidence="1" id="KW-0472">Membrane</keyword>
<dbReference type="Gene3D" id="3.30.450.20">
    <property type="entry name" value="PAS domain"/>
    <property type="match status" value="1"/>
</dbReference>
<dbReference type="Pfam" id="PF00990">
    <property type="entry name" value="GGDEF"/>
    <property type="match status" value="1"/>
</dbReference>
<dbReference type="SUPFAM" id="SSF55785">
    <property type="entry name" value="PYP-like sensor domain (PAS domain)"/>
    <property type="match status" value="1"/>
</dbReference>
<dbReference type="CDD" id="cd01949">
    <property type="entry name" value="GGDEF"/>
    <property type="match status" value="1"/>
</dbReference>
<comment type="caution">
    <text evidence="4">The sequence shown here is derived from an EMBL/GenBank/DDBJ whole genome shotgun (WGS) entry which is preliminary data.</text>
</comment>
<dbReference type="InterPro" id="IPR029787">
    <property type="entry name" value="Nucleotide_cyclase"/>
</dbReference>
<accession>A0ABS4RM01</accession>
<feature type="transmembrane region" description="Helical" evidence="1">
    <location>
        <begin position="39"/>
        <end position="59"/>
    </location>
</feature>
<name>A0ABS4RM01_PAEXY</name>
<feature type="transmembrane region" description="Helical" evidence="1">
    <location>
        <begin position="65"/>
        <end position="88"/>
    </location>
</feature>
<evidence type="ECO:0000313" key="4">
    <source>
        <dbReference type="EMBL" id="MBP2243906.1"/>
    </source>
</evidence>
<organism evidence="4 5">
    <name type="scientific">Paenibacillus xylanexedens</name>
    <dbReference type="NCBI Taxonomy" id="528191"/>
    <lineage>
        <taxon>Bacteria</taxon>
        <taxon>Bacillati</taxon>
        <taxon>Bacillota</taxon>
        <taxon>Bacilli</taxon>
        <taxon>Bacillales</taxon>
        <taxon>Paenibacillaceae</taxon>
        <taxon>Paenibacillus</taxon>
    </lineage>
</organism>
<feature type="transmembrane region" description="Helical" evidence="1">
    <location>
        <begin position="100"/>
        <end position="123"/>
    </location>
</feature>
<dbReference type="PROSITE" id="PS50887">
    <property type="entry name" value="GGDEF"/>
    <property type="match status" value="1"/>
</dbReference>
<dbReference type="Pfam" id="PF16927">
    <property type="entry name" value="HisKA_7TM"/>
    <property type="match status" value="1"/>
</dbReference>
<dbReference type="NCBIfam" id="TIGR00254">
    <property type="entry name" value="GGDEF"/>
    <property type="match status" value="1"/>
</dbReference>
<evidence type="ECO:0000259" key="3">
    <source>
        <dbReference type="PROSITE" id="PS50887"/>
    </source>
</evidence>
<dbReference type="SUPFAM" id="SSF55073">
    <property type="entry name" value="Nucleotide cyclase"/>
    <property type="match status" value="1"/>
</dbReference>
<dbReference type="SMART" id="SM00267">
    <property type="entry name" value="GGDEF"/>
    <property type="match status" value="1"/>
</dbReference>
<keyword evidence="5" id="KW-1185">Reference proteome</keyword>
<dbReference type="InterPro" id="IPR035965">
    <property type="entry name" value="PAS-like_dom_sf"/>
</dbReference>
<dbReference type="InterPro" id="IPR000160">
    <property type="entry name" value="GGDEF_dom"/>
</dbReference>
<feature type="transmembrane region" description="Helical" evidence="1">
    <location>
        <begin position="6"/>
        <end position="27"/>
    </location>
</feature>
<dbReference type="RefSeq" id="WP_211081068.1">
    <property type="nucleotide sequence ID" value="NZ_CBCSLC010000022.1"/>
</dbReference>
<dbReference type="InterPro" id="IPR000700">
    <property type="entry name" value="PAS-assoc_C"/>
</dbReference>
<feature type="transmembrane region" description="Helical" evidence="1">
    <location>
        <begin position="218"/>
        <end position="235"/>
    </location>
</feature>
<dbReference type="Proteomes" id="UP000810207">
    <property type="component" value="Unassembled WGS sequence"/>
</dbReference>
<dbReference type="EMBL" id="JAGIKV010000002">
    <property type="protein sequence ID" value="MBP2243906.1"/>
    <property type="molecule type" value="Genomic_DNA"/>
</dbReference>
<gene>
    <name evidence="4" type="ORF">J2Z28_000516</name>
</gene>
<dbReference type="PANTHER" id="PTHR45138:SF9">
    <property type="entry name" value="DIGUANYLATE CYCLASE DGCM-RELATED"/>
    <property type="match status" value="1"/>
</dbReference>
<protein>
    <submittedName>
        <fullName evidence="4">Diguanylate cyclase (GGDEF)-like protein</fullName>
    </submittedName>
</protein>